<dbReference type="Pfam" id="PF13539">
    <property type="entry name" value="Peptidase_M15_4"/>
    <property type="match status" value="1"/>
</dbReference>
<dbReference type="Proteomes" id="UP001606300">
    <property type="component" value="Unassembled WGS sequence"/>
</dbReference>
<dbReference type="Gene3D" id="3.30.1380.10">
    <property type="match status" value="1"/>
</dbReference>
<sequence>MSASPVTVQTFPTPREAVVTVKLNLRAEPSRLSVLRRRATPEQVLRVSRLVEGEEYLGENGWFQEDGTGLYFWSGGARLHESASPSTTVATASMRVNRRVDGTIRPLTNREIEQVYGPLSYAESGNGAVTITDPAWKQHLQAFKPKCLQDLGHRFLQVHTRAFPAFDRVFAAIQQKGLDERILSCGGTYVPRHKGWDPKRELSSHSWGIAIDLNVAWNGYGVEPALLGRTGCLRELVEFFAAEGFAWGGHFSGKDRDGMHFELARMDV</sequence>
<dbReference type="GO" id="GO:0016787">
    <property type="term" value="F:hydrolase activity"/>
    <property type="evidence" value="ECO:0007669"/>
    <property type="project" value="UniProtKB-KW"/>
</dbReference>
<proteinExistence type="predicted"/>
<dbReference type="EMBL" id="JBIGHY010000004">
    <property type="protein sequence ID" value="MFG6414986.1"/>
    <property type="molecule type" value="Genomic_DNA"/>
</dbReference>
<name>A0ABW7ENB6_9BURK</name>
<dbReference type="RefSeq" id="WP_394471048.1">
    <property type="nucleotide sequence ID" value="NZ_JBIGHY010000004.1"/>
</dbReference>
<keyword evidence="2" id="KW-0378">Hydrolase</keyword>
<protein>
    <submittedName>
        <fullName evidence="2">M15 family metallopeptidase</fullName>
        <ecNumber evidence="2">3.4.-.-</ecNumber>
    </submittedName>
</protein>
<dbReference type="EC" id="3.4.-.-" evidence="2"/>
<reference evidence="2 3" key="1">
    <citation type="submission" date="2024-09" db="EMBL/GenBank/DDBJ databases">
        <title>Novel species of the genus Pelomonas and Roseateles isolated from streams.</title>
        <authorList>
            <person name="Lu H."/>
        </authorList>
    </citation>
    <scope>NUCLEOTIDE SEQUENCE [LARGE SCALE GENOMIC DNA]</scope>
    <source>
        <strain evidence="2 3">DC23W</strain>
    </source>
</reference>
<dbReference type="InterPro" id="IPR039561">
    <property type="entry name" value="Peptidase_M15C"/>
</dbReference>
<keyword evidence="3" id="KW-1185">Reference proteome</keyword>
<gene>
    <name evidence="2" type="ORF">ACG02S_13890</name>
</gene>
<evidence type="ECO:0000259" key="1">
    <source>
        <dbReference type="Pfam" id="PF13539"/>
    </source>
</evidence>
<dbReference type="InterPro" id="IPR009045">
    <property type="entry name" value="Zn_M74/Hedgehog-like"/>
</dbReference>
<comment type="caution">
    <text evidence="2">The sequence shown here is derived from an EMBL/GenBank/DDBJ whole genome shotgun (WGS) entry which is preliminary data.</text>
</comment>
<dbReference type="SUPFAM" id="SSF55166">
    <property type="entry name" value="Hedgehog/DD-peptidase"/>
    <property type="match status" value="1"/>
</dbReference>
<accession>A0ABW7ENB6</accession>
<evidence type="ECO:0000313" key="3">
    <source>
        <dbReference type="Proteomes" id="UP001606300"/>
    </source>
</evidence>
<evidence type="ECO:0000313" key="2">
    <source>
        <dbReference type="EMBL" id="MFG6414986.1"/>
    </source>
</evidence>
<feature type="domain" description="Peptidase M15C" evidence="1">
    <location>
        <begin position="199"/>
        <end position="263"/>
    </location>
</feature>
<organism evidence="2 3">
    <name type="scientific">Pelomonas dachongensis</name>
    <dbReference type="NCBI Taxonomy" id="3299029"/>
    <lineage>
        <taxon>Bacteria</taxon>
        <taxon>Pseudomonadati</taxon>
        <taxon>Pseudomonadota</taxon>
        <taxon>Betaproteobacteria</taxon>
        <taxon>Burkholderiales</taxon>
        <taxon>Sphaerotilaceae</taxon>
        <taxon>Roseateles</taxon>
    </lineage>
</organism>